<evidence type="ECO:0000259" key="2">
    <source>
        <dbReference type="PROSITE" id="PS51819"/>
    </source>
</evidence>
<keyword evidence="3" id="KW-0456">Lyase</keyword>
<dbReference type="Proteomes" id="UP000249819">
    <property type="component" value="Unassembled WGS sequence"/>
</dbReference>
<keyword evidence="4" id="KW-1185">Reference proteome</keyword>
<dbReference type="InterPro" id="IPR029068">
    <property type="entry name" value="Glyas_Bleomycin-R_OHBP_Dase"/>
</dbReference>
<feature type="chain" id="PRO_5016290079" evidence="1">
    <location>
        <begin position="24"/>
        <end position="153"/>
    </location>
</feature>
<name>A0A327WCT5_9BACT</name>
<dbReference type="Gene3D" id="3.10.180.10">
    <property type="entry name" value="2,3-Dihydroxybiphenyl 1,2-Dioxygenase, domain 1"/>
    <property type="match status" value="1"/>
</dbReference>
<dbReference type="AlphaFoldDB" id="A0A327WCT5"/>
<reference evidence="3 4" key="1">
    <citation type="submission" date="2018-06" db="EMBL/GenBank/DDBJ databases">
        <title>Genomic Encyclopedia of Archaeal and Bacterial Type Strains, Phase II (KMG-II): from individual species to whole genera.</title>
        <authorList>
            <person name="Goeker M."/>
        </authorList>
    </citation>
    <scope>NUCLEOTIDE SEQUENCE [LARGE SCALE GENOMIC DNA]</scope>
    <source>
        <strain evidence="3 4">DSM 29821</strain>
    </source>
</reference>
<dbReference type="PROSITE" id="PS51819">
    <property type="entry name" value="VOC"/>
    <property type="match status" value="1"/>
</dbReference>
<dbReference type="InterPro" id="IPR037523">
    <property type="entry name" value="VOC_core"/>
</dbReference>
<dbReference type="PANTHER" id="PTHR21366">
    <property type="entry name" value="GLYOXALASE FAMILY PROTEIN"/>
    <property type="match status" value="1"/>
</dbReference>
<dbReference type="Pfam" id="PF00903">
    <property type="entry name" value="Glyoxalase"/>
    <property type="match status" value="1"/>
</dbReference>
<proteinExistence type="predicted"/>
<gene>
    <name evidence="3" type="ORF">CLV59_10145</name>
</gene>
<feature type="signal peptide" evidence="1">
    <location>
        <begin position="1"/>
        <end position="23"/>
    </location>
</feature>
<accession>A0A327WCT5</accession>
<dbReference type="PANTHER" id="PTHR21366:SF22">
    <property type="entry name" value="VOC DOMAIN-CONTAINING PROTEIN"/>
    <property type="match status" value="1"/>
</dbReference>
<dbReference type="InterPro" id="IPR050383">
    <property type="entry name" value="GlyoxalaseI/FosfomycinResist"/>
</dbReference>
<sequence>MKKLLLSGLTALALTGFSTFATAQSMKKPSLNHIAIYVVNLEQSTTFYRDIIGLETMDEPFKDGRHSWFKVGPHAQVHIISGATAAVPHDKNAHLCFSVASMEEFLANLRKNNIAYEDWPGKPGGITNRVDGVKQVYLKDPDGYWLEINNDTY</sequence>
<protein>
    <submittedName>
        <fullName evidence="3">Lactoylglutathione lyase</fullName>
    </submittedName>
</protein>
<dbReference type="GO" id="GO:0016829">
    <property type="term" value="F:lyase activity"/>
    <property type="evidence" value="ECO:0007669"/>
    <property type="project" value="UniProtKB-KW"/>
</dbReference>
<organism evidence="3 4">
    <name type="scientific">Chitinophaga dinghuensis</name>
    <dbReference type="NCBI Taxonomy" id="1539050"/>
    <lineage>
        <taxon>Bacteria</taxon>
        <taxon>Pseudomonadati</taxon>
        <taxon>Bacteroidota</taxon>
        <taxon>Chitinophagia</taxon>
        <taxon>Chitinophagales</taxon>
        <taxon>Chitinophagaceae</taxon>
        <taxon>Chitinophaga</taxon>
    </lineage>
</organism>
<evidence type="ECO:0000313" key="4">
    <source>
        <dbReference type="Proteomes" id="UP000249819"/>
    </source>
</evidence>
<keyword evidence="1" id="KW-0732">Signal</keyword>
<dbReference type="InterPro" id="IPR004360">
    <property type="entry name" value="Glyas_Fos-R_dOase_dom"/>
</dbReference>
<feature type="domain" description="VOC" evidence="2">
    <location>
        <begin position="30"/>
        <end position="151"/>
    </location>
</feature>
<dbReference type="SUPFAM" id="SSF54593">
    <property type="entry name" value="Glyoxalase/Bleomycin resistance protein/Dihydroxybiphenyl dioxygenase"/>
    <property type="match status" value="1"/>
</dbReference>
<dbReference type="RefSeq" id="WP_211323691.1">
    <property type="nucleotide sequence ID" value="NZ_QLMA01000001.1"/>
</dbReference>
<evidence type="ECO:0000313" key="3">
    <source>
        <dbReference type="EMBL" id="RAJ87296.1"/>
    </source>
</evidence>
<comment type="caution">
    <text evidence="3">The sequence shown here is derived from an EMBL/GenBank/DDBJ whole genome shotgun (WGS) entry which is preliminary data.</text>
</comment>
<dbReference type="EMBL" id="QLMA01000001">
    <property type="protein sequence ID" value="RAJ87296.1"/>
    <property type="molecule type" value="Genomic_DNA"/>
</dbReference>
<evidence type="ECO:0000256" key="1">
    <source>
        <dbReference type="SAM" id="SignalP"/>
    </source>
</evidence>